<proteinExistence type="predicted"/>
<dbReference type="Pfam" id="PF13229">
    <property type="entry name" value="Beta_helix"/>
    <property type="match status" value="1"/>
</dbReference>
<dbReference type="InterPro" id="IPR039448">
    <property type="entry name" value="Beta_helix"/>
</dbReference>
<sequence length="582" mass="62611">MHVLIRSIAAACTLSSALATIWHVDASNRIASPNGKTWKEAFPDLQKALLETVPGDTIRIAEGTYFPGTSPEKTFLLAGEILLEGGYPAGGGTRDSEQHKTVFSGDYSGSIPDNNGDGLPDGKPYGGASFYTDRLVTVEPAPGTTILDGIWFVAACPDGTGSLTPLGGAICCKSGGALEVRDCRFLNHSAEGHSSSSLGMVVCYLQGENDPSDVIFERCLFSSNGNDNQPYGSGTAGYFETPSVRLVDCEFYDNLGTFGAALYIRGNVSEGSPPRTTLARCQFRGNDAQNAGAAVYFQGSCDLEIVNSLFWGNHSGQHGFPYVHSGAIYLGCDGPARFTHNTFAYNTTGGDIHQSPSLGAAVGLSSQGQPTLFQGNLFYENIAANGFQPFHGSVGLLTGNHRVPQFIANHVTQEILEDADPDLPNHGYFQSDPFHPVEFVLPATLQTTTVQGKTRYEPLTAGDPHLTYPSALSTLWKANLLNDEWENIDASGNLRVLGYGPDPGAFEPAPPAGTLRITEVEIVGNRFLIYFDSDRPVFYEWGYELDALGPYPNSNQPTIFRGSPVDASGSFPRRFFRLRHVD</sequence>
<feature type="signal peptide" evidence="1">
    <location>
        <begin position="1"/>
        <end position="19"/>
    </location>
</feature>
<dbReference type="SUPFAM" id="SSF51126">
    <property type="entry name" value="Pectin lyase-like"/>
    <property type="match status" value="1"/>
</dbReference>
<dbReference type="RefSeq" id="WP_184020120.1">
    <property type="nucleotide sequence ID" value="NZ_JACHFD010000016.1"/>
</dbReference>
<comment type="caution">
    <text evidence="3">The sequence shown here is derived from an EMBL/GenBank/DDBJ whole genome shotgun (WGS) entry which is preliminary data.</text>
</comment>
<keyword evidence="4" id="KW-1185">Reference proteome</keyword>
<organism evidence="3 4">
    <name type="scientific">Haloferula luteola</name>
    <dbReference type="NCBI Taxonomy" id="595692"/>
    <lineage>
        <taxon>Bacteria</taxon>
        <taxon>Pseudomonadati</taxon>
        <taxon>Verrucomicrobiota</taxon>
        <taxon>Verrucomicrobiia</taxon>
        <taxon>Verrucomicrobiales</taxon>
        <taxon>Verrucomicrobiaceae</taxon>
        <taxon>Haloferula</taxon>
    </lineage>
</organism>
<dbReference type="AlphaFoldDB" id="A0A840VDT1"/>
<dbReference type="InterPro" id="IPR012334">
    <property type="entry name" value="Pectin_lyas_fold"/>
</dbReference>
<keyword evidence="1" id="KW-0732">Signal</keyword>
<dbReference type="Gene3D" id="2.160.20.10">
    <property type="entry name" value="Single-stranded right-handed beta-helix, Pectin lyase-like"/>
    <property type="match status" value="1"/>
</dbReference>
<name>A0A840VDT1_9BACT</name>
<dbReference type="EMBL" id="JACHFD010000016">
    <property type="protein sequence ID" value="MBB5352788.1"/>
    <property type="molecule type" value="Genomic_DNA"/>
</dbReference>
<feature type="domain" description="Right handed beta helix" evidence="2">
    <location>
        <begin position="168"/>
        <end position="342"/>
    </location>
</feature>
<dbReference type="Proteomes" id="UP000557717">
    <property type="component" value="Unassembled WGS sequence"/>
</dbReference>
<evidence type="ECO:0000256" key="1">
    <source>
        <dbReference type="SAM" id="SignalP"/>
    </source>
</evidence>
<reference evidence="3 4" key="1">
    <citation type="submission" date="2020-08" db="EMBL/GenBank/DDBJ databases">
        <title>Genomic Encyclopedia of Type Strains, Phase IV (KMG-IV): sequencing the most valuable type-strain genomes for metagenomic binning, comparative biology and taxonomic classification.</title>
        <authorList>
            <person name="Goeker M."/>
        </authorList>
    </citation>
    <scope>NUCLEOTIDE SEQUENCE [LARGE SCALE GENOMIC DNA]</scope>
    <source>
        <strain evidence="3 4">YC6886</strain>
    </source>
</reference>
<feature type="chain" id="PRO_5032277163" description="Right handed beta helix domain-containing protein" evidence="1">
    <location>
        <begin position="20"/>
        <end position="582"/>
    </location>
</feature>
<evidence type="ECO:0000313" key="4">
    <source>
        <dbReference type="Proteomes" id="UP000557717"/>
    </source>
</evidence>
<protein>
    <recommendedName>
        <fullName evidence="2">Right handed beta helix domain-containing protein</fullName>
    </recommendedName>
</protein>
<accession>A0A840VDT1</accession>
<dbReference type="InterPro" id="IPR011050">
    <property type="entry name" value="Pectin_lyase_fold/virulence"/>
</dbReference>
<evidence type="ECO:0000313" key="3">
    <source>
        <dbReference type="EMBL" id="MBB5352788.1"/>
    </source>
</evidence>
<evidence type="ECO:0000259" key="2">
    <source>
        <dbReference type="Pfam" id="PF13229"/>
    </source>
</evidence>
<gene>
    <name evidence="3" type="ORF">HNR46_003036</name>
</gene>